<sequence length="63" mass="7242">MMVQDREVMLMPLHQILSHPIQAPPKTLKLFRLPSLQKVEREMSPWPPETTFLPSGLDSTQTS</sequence>
<dbReference type="AlphaFoldDB" id="A0A2P2LBQ3"/>
<reference evidence="2" key="1">
    <citation type="submission" date="2018-02" db="EMBL/GenBank/DDBJ databases">
        <title>Rhizophora mucronata_Transcriptome.</title>
        <authorList>
            <person name="Meera S.P."/>
            <person name="Sreeshan A."/>
            <person name="Augustine A."/>
        </authorList>
    </citation>
    <scope>NUCLEOTIDE SEQUENCE</scope>
    <source>
        <tissue evidence="2">Leaf</tissue>
    </source>
</reference>
<evidence type="ECO:0000313" key="2">
    <source>
        <dbReference type="EMBL" id="MBX15405.1"/>
    </source>
</evidence>
<dbReference type="EMBL" id="GGEC01034921">
    <property type="protein sequence ID" value="MBX15405.1"/>
    <property type="molecule type" value="Transcribed_RNA"/>
</dbReference>
<evidence type="ECO:0000256" key="1">
    <source>
        <dbReference type="SAM" id="MobiDB-lite"/>
    </source>
</evidence>
<protein>
    <submittedName>
        <fullName evidence="2">GTPase-activating protein gyp7 isoform X1</fullName>
    </submittedName>
</protein>
<feature type="region of interest" description="Disordered" evidence="1">
    <location>
        <begin position="42"/>
        <end position="63"/>
    </location>
</feature>
<accession>A0A2P2LBQ3</accession>
<organism evidence="2">
    <name type="scientific">Rhizophora mucronata</name>
    <name type="common">Asiatic mangrove</name>
    <dbReference type="NCBI Taxonomy" id="61149"/>
    <lineage>
        <taxon>Eukaryota</taxon>
        <taxon>Viridiplantae</taxon>
        <taxon>Streptophyta</taxon>
        <taxon>Embryophyta</taxon>
        <taxon>Tracheophyta</taxon>
        <taxon>Spermatophyta</taxon>
        <taxon>Magnoliopsida</taxon>
        <taxon>eudicotyledons</taxon>
        <taxon>Gunneridae</taxon>
        <taxon>Pentapetalae</taxon>
        <taxon>rosids</taxon>
        <taxon>fabids</taxon>
        <taxon>Malpighiales</taxon>
        <taxon>Rhizophoraceae</taxon>
        <taxon>Rhizophora</taxon>
    </lineage>
</organism>
<proteinExistence type="predicted"/>
<name>A0A2P2LBQ3_RHIMU</name>